<dbReference type="EMBL" id="CP003488">
    <property type="protein sequence ID" value="AFH92124.1"/>
    <property type="molecule type" value="Genomic_DNA"/>
</dbReference>
<dbReference type="OrthoDB" id="552202at2"/>
<dbReference type="AlphaFoldDB" id="A0A140NEG0"/>
<dbReference type="HOGENOM" id="CLU_114051_3_1_6"/>
<dbReference type="KEGG" id="psi:S70_01130"/>
<name>A0A140NEG0_PROSM</name>
<dbReference type="CDD" id="cd11378">
    <property type="entry name" value="DUF296"/>
    <property type="match status" value="1"/>
</dbReference>
<gene>
    <name evidence="2" type="ordered locus">S70_01130</name>
</gene>
<dbReference type="Proteomes" id="UP000005012">
    <property type="component" value="Chromosome"/>
</dbReference>
<evidence type="ECO:0000313" key="3">
    <source>
        <dbReference type="Proteomes" id="UP000005012"/>
    </source>
</evidence>
<keyword evidence="2" id="KW-0238">DNA-binding</keyword>
<sequence>MNVAFPPASNARYFALRLRPGEDVIPTLRHFIQQNHLKAAFIAGCVGSLTRVNLRFAGKETTDQFVGRYEIVSLIGTLDSEGEHLHLAISDENGHVQGGHMMLDCTVRTTLELVIGELEHITFTRQYCELSGYDELAVSERTPHNSHSSVHR</sequence>
<dbReference type="SUPFAM" id="SSF117856">
    <property type="entry name" value="AF0104/ALDC/Ptd012-like"/>
    <property type="match status" value="1"/>
</dbReference>
<dbReference type="PANTHER" id="PTHR34988">
    <property type="entry name" value="PROTEIN, PUTATIVE-RELATED"/>
    <property type="match status" value="1"/>
</dbReference>
<protein>
    <submittedName>
        <fullName evidence="2">DNA-binding protein</fullName>
    </submittedName>
</protein>
<dbReference type="InterPro" id="IPR005175">
    <property type="entry name" value="PPC_dom"/>
</dbReference>
<dbReference type="PROSITE" id="PS51742">
    <property type="entry name" value="PPC"/>
    <property type="match status" value="1"/>
</dbReference>
<evidence type="ECO:0000313" key="2">
    <source>
        <dbReference type="EMBL" id="AFH92124.1"/>
    </source>
</evidence>
<dbReference type="Pfam" id="PF03479">
    <property type="entry name" value="PCC"/>
    <property type="match status" value="1"/>
</dbReference>
<dbReference type="GeneID" id="93519039"/>
<reference evidence="3" key="2">
    <citation type="submission" date="2012-04" db="EMBL/GenBank/DDBJ databases">
        <title>Complete genome sequence of Providencia stuartii clinical isolate MRSN 2154.</title>
        <authorList>
            <person name="Clifford R.J."/>
            <person name="Hang J."/>
            <person name="Riley M.C."/>
            <person name="Onmus-Leone F."/>
            <person name="Kuschner R.A."/>
            <person name="Lesho E.P."/>
            <person name="Waterman P.E."/>
        </authorList>
    </citation>
    <scope>NUCLEOTIDE SEQUENCE [LARGE SCALE GENOMIC DNA]</scope>
    <source>
        <strain evidence="3">MRSN 2154</strain>
    </source>
</reference>
<reference evidence="2 3" key="1">
    <citation type="journal article" date="2012" name="J. Bacteriol.">
        <title>Complete Genome Sequence of Providencia stuartii Clinical Isolate MRSN 2154.</title>
        <authorList>
            <person name="Clifford R.J."/>
            <person name="Hang J."/>
            <person name="Riley M.C."/>
            <person name="Onmus-Leone F."/>
            <person name="Kuschner R.A."/>
            <person name="Lesho E.P."/>
            <person name="Waterman P.E."/>
        </authorList>
    </citation>
    <scope>NUCLEOTIDE SEQUENCE [LARGE SCALE GENOMIC DNA]</scope>
    <source>
        <strain evidence="2 3">MRSN 2154</strain>
    </source>
</reference>
<dbReference type="Gene3D" id="3.30.1330.80">
    <property type="entry name" value="Hypothetical protein, similar to alpha- acetolactate decarboxylase, domain 2"/>
    <property type="match status" value="1"/>
</dbReference>
<evidence type="ECO:0000259" key="1">
    <source>
        <dbReference type="PROSITE" id="PS51742"/>
    </source>
</evidence>
<organism evidence="2 3">
    <name type="scientific">Providencia stuartii (strain MRSN 2154)</name>
    <dbReference type="NCBI Taxonomy" id="1157951"/>
    <lineage>
        <taxon>Bacteria</taxon>
        <taxon>Pseudomonadati</taxon>
        <taxon>Pseudomonadota</taxon>
        <taxon>Gammaproteobacteria</taxon>
        <taxon>Enterobacterales</taxon>
        <taxon>Morganellaceae</taxon>
        <taxon>Providencia</taxon>
    </lineage>
</organism>
<dbReference type="PANTHER" id="PTHR34988:SF1">
    <property type="entry name" value="DNA-BINDING PROTEIN"/>
    <property type="match status" value="1"/>
</dbReference>
<feature type="domain" description="PPC" evidence="1">
    <location>
        <begin position="8"/>
        <end position="139"/>
    </location>
</feature>
<dbReference type="PATRIC" id="fig|1157951.4.peg.226"/>
<accession>A0A140NEG0</accession>
<dbReference type="RefSeq" id="WP_014656117.1">
    <property type="nucleotide sequence ID" value="NC_017731.1"/>
</dbReference>
<dbReference type="GO" id="GO:0003677">
    <property type="term" value="F:DNA binding"/>
    <property type="evidence" value="ECO:0007669"/>
    <property type="project" value="UniProtKB-KW"/>
</dbReference>
<proteinExistence type="predicted"/>